<dbReference type="EMBL" id="JAKIKP010000013">
    <property type="protein sequence ID" value="MCL1143902.1"/>
    <property type="molecule type" value="Genomic_DNA"/>
</dbReference>
<keyword evidence="2" id="KW-1185">Reference proteome</keyword>
<comment type="caution">
    <text evidence="1">The sequence shown here is derived from an EMBL/GenBank/DDBJ whole genome shotgun (WGS) entry which is preliminary data.</text>
</comment>
<name>A0A9X1ZQV1_9GAMM</name>
<evidence type="ECO:0000313" key="1">
    <source>
        <dbReference type="EMBL" id="MCL1143902.1"/>
    </source>
</evidence>
<gene>
    <name evidence="1" type="ORF">L2672_14565</name>
</gene>
<dbReference type="Proteomes" id="UP001139333">
    <property type="component" value="Unassembled WGS sequence"/>
</dbReference>
<evidence type="ECO:0000313" key="2">
    <source>
        <dbReference type="Proteomes" id="UP001139333"/>
    </source>
</evidence>
<organism evidence="1 2">
    <name type="scientific">Shewanella gaetbuli</name>
    <dbReference type="NCBI Taxonomy" id="220752"/>
    <lineage>
        <taxon>Bacteria</taxon>
        <taxon>Pseudomonadati</taxon>
        <taxon>Pseudomonadota</taxon>
        <taxon>Gammaproteobacteria</taxon>
        <taxon>Alteromonadales</taxon>
        <taxon>Shewanellaceae</taxon>
        <taxon>Shewanella</taxon>
    </lineage>
</organism>
<reference evidence="1" key="1">
    <citation type="submission" date="2022-01" db="EMBL/GenBank/DDBJ databases">
        <title>Whole genome-based taxonomy of the Shewanellaceae.</title>
        <authorList>
            <person name="Martin-Rodriguez A.J."/>
        </authorList>
    </citation>
    <scope>NUCLEOTIDE SEQUENCE</scope>
    <source>
        <strain evidence="1">DSM 16422</strain>
    </source>
</reference>
<dbReference type="AlphaFoldDB" id="A0A9X1ZQV1"/>
<dbReference type="RefSeq" id="WP_248996571.1">
    <property type="nucleotide sequence ID" value="NZ_JAKIKP010000013.1"/>
</dbReference>
<proteinExistence type="predicted"/>
<protein>
    <submittedName>
        <fullName evidence="1">Uncharacterized protein</fullName>
    </submittedName>
</protein>
<sequence>MHFIKRRSIQRVWLSQGVLCNDVPMTVFLSDFEEYEGGELIIAAEFGK</sequence>
<accession>A0A9X1ZQV1</accession>